<proteinExistence type="predicted"/>
<evidence type="ECO:0000313" key="1">
    <source>
        <dbReference type="EMBL" id="WAE39666.1"/>
    </source>
</evidence>
<evidence type="ECO:0000313" key="2">
    <source>
        <dbReference type="Proteomes" id="UP001156932"/>
    </source>
</evidence>
<dbReference type="EMBL" id="OP880254">
    <property type="protein sequence ID" value="WAE39666.1"/>
    <property type="molecule type" value="Genomic_DNA"/>
</dbReference>
<sequence length="125" mass="14595">MITECAWCGKKIRNTRKAIVRTTPNGSVAYFCSRKCNRTAQEFEKWAVKVERELGSKWLEVYTMLIDFHFRFLIRGREIKCENCLDYISGVCRGGDNPFECFFHKVKVAKEMGMRPSDMISFVGF</sequence>
<gene>
    <name evidence="1" type="ORF">NNKAGPMP_00030</name>
</gene>
<name>A0A9E8VDS4_9VIRU</name>
<dbReference type="Proteomes" id="UP001156932">
    <property type="component" value="Segment"/>
</dbReference>
<reference evidence="1 2" key="1">
    <citation type="submission" date="2022-10" db="EMBL/GenBank/DDBJ databases">
        <title>Evolutionary Diversification of Methanotrophic Ca. Methanophagales (ANME-1) and Their Expansive Virome.</title>
        <authorList>
            <person name="Laso-Perez R."/>
            <person name="Wu F."/>
            <person name="Cremiere A."/>
            <person name="Speth D.R."/>
            <person name="Magyar J.S."/>
            <person name="Krupovic M."/>
            <person name="Orphan V.J."/>
        </authorList>
    </citation>
    <scope>NUCLEOTIDE SEQUENCE [LARGE SCALE GENOMIC DNA]</scope>
</reference>
<accession>A0A9E8VDS4</accession>
<keyword evidence="2" id="KW-1185">Reference proteome</keyword>
<organism evidence="1 2">
    <name type="scientific">Methanophagales virus GBV303</name>
    <dbReference type="NCBI Taxonomy" id="2986514"/>
    <lineage>
        <taxon>Viruses</taxon>
        <taxon>Viruses incertae sedis</taxon>
        <taxon>Itzamnaviridae</taxon>
        <taxon>Demiitzamnavirus</taxon>
        <taxon>Demiitzamnavirus mexicoense</taxon>
    </lineage>
</organism>
<protein>
    <submittedName>
        <fullName evidence="1">Uncharacterized protein</fullName>
    </submittedName>
</protein>